<reference evidence="2" key="1">
    <citation type="journal article" date="2020" name="Stud. Mycol.">
        <title>101 Dothideomycetes genomes: a test case for predicting lifestyles and emergence of pathogens.</title>
        <authorList>
            <person name="Haridas S."/>
            <person name="Albert R."/>
            <person name="Binder M."/>
            <person name="Bloem J."/>
            <person name="Labutti K."/>
            <person name="Salamov A."/>
            <person name="Andreopoulos B."/>
            <person name="Baker S."/>
            <person name="Barry K."/>
            <person name="Bills G."/>
            <person name="Bluhm B."/>
            <person name="Cannon C."/>
            <person name="Castanera R."/>
            <person name="Culley D."/>
            <person name="Daum C."/>
            <person name="Ezra D."/>
            <person name="Gonzalez J."/>
            <person name="Henrissat B."/>
            <person name="Kuo A."/>
            <person name="Liang C."/>
            <person name="Lipzen A."/>
            <person name="Lutzoni F."/>
            <person name="Magnuson J."/>
            <person name="Mondo S."/>
            <person name="Nolan M."/>
            <person name="Ohm R."/>
            <person name="Pangilinan J."/>
            <person name="Park H.-J."/>
            <person name="Ramirez L."/>
            <person name="Alfaro M."/>
            <person name="Sun H."/>
            <person name="Tritt A."/>
            <person name="Yoshinaga Y."/>
            <person name="Zwiers L.-H."/>
            <person name="Turgeon B."/>
            <person name="Goodwin S."/>
            <person name="Spatafora J."/>
            <person name="Crous P."/>
            <person name="Grigoriev I."/>
        </authorList>
    </citation>
    <scope>NUCLEOTIDE SEQUENCE</scope>
    <source>
        <strain evidence="2">CBS 110217</strain>
    </source>
</reference>
<evidence type="ECO:0000256" key="1">
    <source>
        <dbReference type="SAM" id="MobiDB-lite"/>
    </source>
</evidence>
<proteinExistence type="predicted"/>
<feature type="region of interest" description="Disordered" evidence="1">
    <location>
        <begin position="106"/>
        <end position="127"/>
    </location>
</feature>
<feature type="compositionally biased region" description="Pro residues" evidence="1">
    <location>
        <begin position="13"/>
        <end position="26"/>
    </location>
</feature>
<dbReference type="EMBL" id="ML978178">
    <property type="protein sequence ID" value="KAF2031714.1"/>
    <property type="molecule type" value="Genomic_DNA"/>
</dbReference>
<dbReference type="Proteomes" id="UP000799777">
    <property type="component" value="Unassembled WGS sequence"/>
</dbReference>
<feature type="compositionally biased region" description="Basic and acidic residues" evidence="1">
    <location>
        <begin position="114"/>
        <end position="127"/>
    </location>
</feature>
<evidence type="ECO:0000313" key="2">
    <source>
        <dbReference type="EMBL" id="KAF2031714.1"/>
    </source>
</evidence>
<comment type="caution">
    <text evidence="2">The sequence shown here is derived from an EMBL/GenBank/DDBJ whole genome shotgun (WGS) entry which is preliminary data.</text>
</comment>
<organism evidence="2 3">
    <name type="scientific">Setomelanomma holmii</name>
    <dbReference type="NCBI Taxonomy" id="210430"/>
    <lineage>
        <taxon>Eukaryota</taxon>
        <taxon>Fungi</taxon>
        <taxon>Dikarya</taxon>
        <taxon>Ascomycota</taxon>
        <taxon>Pezizomycotina</taxon>
        <taxon>Dothideomycetes</taxon>
        <taxon>Pleosporomycetidae</taxon>
        <taxon>Pleosporales</taxon>
        <taxon>Pleosporineae</taxon>
        <taxon>Phaeosphaeriaceae</taxon>
        <taxon>Setomelanomma</taxon>
    </lineage>
</organism>
<feature type="region of interest" description="Disordered" evidence="1">
    <location>
        <begin position="1"/>
        <end position="40"/>
    </location>
</feature>
<keyword evidence="3" id="KW-1185">Reference proteome</keyword>
<gene>
    <name evidence="2" type="ORF">EK21DRAFT_87752</name>
</gene>
<sequence length="127" mass="14291">MSATSPTSSSSAPQPPASTSHPPPIQSPKSVYNPKLDHQGKGNAYGIIHESYLWSIPIDHELARAYKKIEGEEERRAFTLSYGEKRYKMNLKPRQLSLFDENGKEFVEPGGLSEEERKMKGLDSWRG</sequence>
<name>A0A9P4HCG4_9PLEO</name>
<protein>
    <submittedName>
        <fullName evidence="2">Uncharacterized protein</fullName>
    </submittedName>
</protein>
<feature type="compositionally biased region" description="Low complexity" evidence="1">
    <location>
        <begin position="1"/>
        <end position="12"/>
    </location>
</feature>
<evidence type="ECO:0000313" key="3">
    <source>
        <dbReference type="Proteomes" id="UP000799777"/>
    </source>
</evidence>
<accession>A0A9P4HCG4</accession>
<dbReference type="AlphaFoldDB" id="A0A9P4HCG4"/>